<keyword evidence="4 12" id="KW-0863">Zinc-finger</keyword>
<evidence type="ECO:0000256" key="10">
    <source>
        <dbReference type="ARBA" id="ARBA00023242"/>
    </source>
</evidence>
<organism evidence="14">
    <name type="scientific">Heliothis virescens</name>
    <name type="common">Tobacco budworm moth</name>
    <dbReference type="NCBI Taxonomy" id="7102"/>
    <lineage>
        <taxon>Eukaryota</taxon>
        <taxon>Metazoa</taxon>
        <taxon>Ecdysozoa</taxon>
        <taxon>Arthropoda</taxon>
        <taxon>Hexapoda</taxon>
        <taxon>Insecta</taxon>
        <taxon>Pterygota</taxon>
        <taxon>Neoptera</taxon>
        <taxon>Endopterygota</taxon>
        <taxon>Lepidoptera</taxon>
        <taxon>Glossata</taxon>
        <taxon>Ditrysia</taxon>
        <taxon>Noctuoidea</taxon>
        <taxon>Noctuidae</taxon>
        <taxon>Heliothinae</taxon>
        <taxon>Heliothis</taxon>
    </lineage>
</organism>
<keyword evidence="10" id="KW-0539">Nucleus</keyword>
<dbReference type="GO" id="GO:0008270">
    <property type="term" value="F:zinc ion binding"/>
    <property type="evidence" value="ECO:0007669"/>
    <property type="project" value="UniProtKB-KW"/>
</dbReference>
<keyword evidence="11" id="KW-0131">Cell cycle</keyword>
<dbReference type="Pfam" id="PF05485">
    <property type="entry name" value="THAP"/>
    <property type="match status" value="1"/>
</dbReference>
<dbReference type="PROSITE" id="PS50950">
    <property type="entry name" value="ZF_THAP"/>
    <property type="match status" value="1"/>
</dbReference>
<dbReference type="InterPro" id="IPR006612">
    <property type="entry name" value="THAP_Znf"/>
</dbReference>
<evidence type="ECO:0000256" key="3">
    <source>
        <dbReference type="ARBA" id="ARBA00022723"/>
    </source>
</evidence>
<dbReference type="GO" id="GO:0005654">
    <property type="term" value="C:nucleoplasm"/>
    <property type="evidence" value="ECO:0007669"/>
    <property type="project" value="UniProtKB-SubCell"/>
</dbReference>
<proteinExistence type="inferred from homology"/>
<feature type="domain" description="THAP-type" evidence="13">
    <location>
        <begin position="1"/>
        <end position="86"/>
    </location>
</feature>
<evidence type="ECO:0000256" key="1">
    <source>
        <dbReference type="ARBA" id="ARBA00004642"/>
    </source>
</evidence>
<protein>
    <recommendedName>
        <fullName evidence="13">THAP-type domain-containing protein</fullName>
    </recommendedName>
</protein>
<accession>A0A2A4K4M7</accession>
<keyword evidence="3" id="KW-0479">Metal-binding</keyword>
<evidence type="ECO:0000256" key="7">
    <source>
        <dbReference type="ARBA" id="ARBA00023054"/>
    </source>
</evidence>
<evidence type="ECO:0000256" key="11">
    <source>
        <dbReference type="ARBA" id="ARBA00023306"/>
    </source>
</evidence>
<dbReference type="SUPFAM" id="SSF57716">
    <property type="entry name" value="Glucocorticoid receptor-like (DNA-binding domain)"/>
    <property type="match status" value="1"/>
</dbReference>
<dbReference type="SMART" id="SM00980">
    <property type="entry name" value="THAP"/>
    <property type="match status" value="1"/>
</dbReference>
<keyword evidence="6" id="KW-0805">Transcription regulation</keyword>
<dbReference type="GO" id="GO:0043565">
    <property type="term" value="F:sequence-specific DNA binding"/>
    <property type="evidence" value="ECO:0007669"/>
    <property type="project" value="InterPro"/>
</dbReference>
<keyword evidence="8 12" id="KW-0238">DNA-binding</keyword>
<evidence type="ECO:0000256" key="4">
    <source>
        <dbReference type="ARBA" id="ARBA00022771"/>
    </source>
</evidence>
<name>A0A2A4K4M7_HELVI</name>
<reference evidence="14" key="1">
    <citation type="submission" date="2017-09" db="EMBL/GenBank/DDBJ databases">
        <title>Contemporary evolution of a Lepidopteran species, Heliothis virescens, in response to modern agricultural practices.</title>
        <authorList>
            <person name="Fritz M.L."/>
            <person name="Deyonke A.M."/>
            <person name="Papanicolaou A."/>
            <person name="Micinski S."/>
            <person name="Westbrook J."/>
            <person name="Gould F."/>
        </authorList>
    </citation>
    <scope>NUCLEOTIDE SEQUENCE [LARGE SCALE GENOMIC DNA]</scope>
    <source>
        <strain evidence="14">HvINT-</strain>
        <tissue evidence="14">Whole body</tissue>
    </source>
</reference>
<evidence type="ECO:0000256" key="6">
    <source>
        <dbReference type="ARBA" id="ARBA00023015"/>
    </source>
</evidence>
<sequence>MVKCVVKKCNSRSKTHNKLSGITFHVVPRDEERRFKWMEIIRLLRKETDWIPTKSSAICSKHFRDRDKIILKGRVYLSKKAIPVLDDNGCSKDQKDGSLEENMEMDPLATDDEIEEITETPREHKMRRKVQHLQILSARRLKKIQSLLQKNRRLQIRNKKLKLIIGELTKITAEQRKLSAAKCKNDETVQLIENN</sequence>
<evidence type="ECO:0000256" key="2">
    <source>
        <dbReference type="ARBA" id="ARBA00006177"/>
    </source>
</evidence>
<keyword evidence="7" id="KW-0175">Coiled coil</keyword>
<dbReference type="InterPro" id="IPR038441">
    <property type="entry name" value="THAP_Znf_sf"/>
</dbReference>
<dbReference type="PANTHER" id="PTHR46600">
    <property type="entry name" value="THAP DOMAIN-CONTAINING"/>
    <property type="match status" value="1"/>
</dbReference>
<dbReference type="InterPro" id="IPR026516">
    <property type="entry name" value="THAP1/10"/>
</dbReference>
<evidence type="ECO:0000256" key="9">
    <source>
        <dbReference type="ARBA" id="ARBA00023163"/>
    </source>
</evidence>
<keyword evidence="9" id="KW-0804">Transcription</keyword>
<keyword evidence="5" id="KW-0862">Zinc</keyword>
<gene>
    <name evidence="14" type="ORF">B5V51_1713</name>
</gene>
<dbReference type="PANTHER" id="PTHR46600:SF1">
    <property type="entry name" value="THAP DOMAIN-CONTAINING PROTEIN 1"/>
    <property type="match status" value="1"/>
</dbReference>
<dbReference type="EMBL" id="NWSH01000136">
    <property type="protein sequence ID" value="PCG79197.1"/>
    <property type="molecule type" value="Genomic_DNA"/>
</dbReference>
<evidence type="ECO:0000313" key="14">
    <source>
        <dbReference type="EMBL" id="PCG79197.1"/>
    </source>
</evidence>
<evidence type="ECO:0000256" key="8">
    <source>
        <dbReference type="ARBA" id="ARBA00023125"/>
    </source>
</evidence>
<evidence type="ECO:0000259" key="13">
    <source>
        <dbReference type="PROSITE" id="PS50950"/>
    </source>
</evidence>
<dbReference type="Gene3D" id="6.20.210.20">
    <property type="entry name" value="THAP domain"/>
    <property type="match status" value="1"/>
</dbReference>
<comment type="similarity">
    <text evidence="2">Belongs to the THAP1 family.</text>
</comment>
<dbReference type="AlphaFoldDB" id="A0A2A4K4M7"/>
<evidence type="ECO:0000256" key="5">
    <source>
        <dbReference type="ARBA" id="ARBA00022833"/>
    </source>
</evidence>
<comment type="subcellular location">
    <subcellularLocation>
        <location evidence="1">Nucleus</location>
        <location evidence="1">Nucleoplasm</location>
    </subcellularLocation>
</comment>
<comment type="caution">
    <text evidence="14">The sequence shown here is derived from an EMBL/GenBank/DDBJ whole genome shotgun (WGS) entry which is preliminary data.</text>
</comment>
<evidence type="ECO:0000256" key="12">
    <source>
        <dbReference type="PROSITE-ProRule" id="PRU00309"/>
    </source>
</evidence>